<reference evidence="2 3" key="1">
    <citation type="submission" date="2019-12" db="EMBL/GenBank/DDBJ databases">
        <title>Chitinophaga sp. strain ysch24 (GDMCC 1.1355), whole genome shotgun sequence.</title>
        <authorList>
            <person name="Zhang X."/>
        </authorList>
    </citation>
    <scope>NUCLEOTIDE SEQUENCE [LARGE SCALE GENOMIC DNA]</scope>
    <source>
        <strain evidence="3">ysch24</strain>
    </source>
</reference>
<sequence length="135" mass="15021">MVKEIFVNLSVKDLKVAQDFFSKLGFGFNPDFTDERAACLVLGENIYAMLLVEEFFKGFSKKDIPDTLKTAEVINALAVESREKVDQIAEAALAAGGKFSSDPADHGWMYSRSFQDPDGHIWEVLYTDMAAFPKG</sequence>
<dbReference type="Proteomes" id="UP000461730">
    <property type="component" value="Unassembled WGS sequence"/>
</dbReference>
<dbReference type="PROSITE" id="PS51819">
    <property type="entry name" value="VOC"/>
    <property type="match status" value="1"/>
</dbReference>
<dbReference type="AlphaFoldDB" id="A0A7K1U450"/>
<name>A0A7K1U450_9BACT</name>
<gene>
    <name evidence="2" type="ORF">GO493_12740</name>
</gene>
<proteinExistence type="predicted"/>
<organism evidence="2 3">
    <name type="scientific">Chitinophaga tropicalis</name>
    <dbReference type="NCBI Taxonomy" id="2683588"/>
    <lineage>
        <taxon>Bacteria</taxon>
        <taxon>Pseudomonadati</taxon>
        <taxon>Bacteroidota</taxon>
        <taxon>Chitinophagia</taxon>
        <taxon>Chitinophagales</taxon>
        <taxon>Chitinophagaceae</taxon>
        <taxon>Chitinophaga</taxon>
    </lineage>
</organism>
<dbReference type="InterPro" id="IPR037523">
    <property type="entry name" value="VOC_core"/>
</dbReference>
<dbReference type="InterPro" id="IPR029068">
    <property type="entry name" value="Glyas_Bleomycin-R_OHBP_Dase"/>
</dbReference>
<dbReference type="InterPro" id="IPR004360">
    <property type="entry name" value="Glyas_Fos-R_dOase_dom"/>
</dbReference>
<keyword evidence="3" id="KW-1185">Reference proteome</keyword>
<dbReference type="Pfam" id="PF00903">
    <property type="entry name" value="Glyoxalase"/>
    <property type="match status" value="1"/>
</dbReference>
<dbReference type="RefSeq" id="WP_157306562.1">
    <property type="nucleotide sequence ID" value="NZ_WRXN01000005.1"/>
</dbReference>
<dbReference type="EMBL" id="WRXN01000005">
    <property type="protein sequence ID" value="MVT09132.1"/>
    <property type="molecule type" value="Genomic_DNA"/>
</dbReference>
<dbReference type="PANTHER" id="PTHR36503">
    <property type="entry name" value="BLR2520 PROTEIN"/>
    <property type="match status" value="1"/>
</dbReference>
<accession>A0A7K1U450</accession>
<dbReference type="PANTHER" id="PTHR36503:SF2">
    <property type="entry name" value="BLR2408 PROTEIN"/>
    <property type="match status" value="1"/>
</dbReference>
<dbReference type="GO" id="GO:0051213">
    <property type="term" value="F:dioxygenase activity"/>
    <property type="evidence" value="ECO:0007669"/>
    <property type="project" value="UniProtKB-KW"/>
</dbReference>
<feature type="domain" description="VOC" evidence="1">
    <location>
        <begin position="3"/>
        <end position="127"/>
    </location>
</feature>
<dbReference type="Gene3D" id="3.10.180.10">
    <property type="entry name" value="2,3-Dihydroxybiphenyl 1,2-Dioxygenase, domain 1"/>
    <property type="match status" value="1"/>
</dbReference>
<protein>
    <submittedName>
        <fullName evidence="2">Glyoxalase/bleomycin resistance/extradiol dioxygenase family protein</fullName>
    </submittedName>
</protein>
<dbReference type="SUPFAM" id="SSF54593">
    <property type="entry name" value="Glyoxalase/Bleomycin resistance protein/Dihydroxybiphenyl dioxygenase"/>
    <property type="match status" value="1"/>
</dbReference>
<evidence type="ECO:0000313" key="2">
    <source>
        <dbReference type="EMBL" id="MVT09132.1"/>
    </source>
</evidence>
<keyword evidence="2" id="KW-0223">Dioxygenase</keyword>
<comment type="caution">
    <text evidence="2">The sequence shown here is derived from an EMBL/GenBank/DDBJ whole genome shotgun (WGS) entry which is preliminary data.</text>
</comment>
<evidence type="ECO:0000313" key="3">
    <source>
        <dbReference type="Proteomes" id="UP000461730"/>
    </source>
</evidence>
<evidence type="ECO:0000259" key="1">
    <source>
        <dbReference type="PROSITE" id="PS51819"/>
    </source>
</evidence>
<keyword evidence="2" id="KW-0560">Oxidoreductase</keyword>